<dbReference type="SUPFAM" id="SSF46785">
    <property type="entry name" value="Winged helix' DNA-binding domain"/>
    <property type="match status" value="1"/>
</dbReference>
<accession>H5USV1</accession>
<keyword evidence="1" id="KW-0805">Transcription regulation</keyword>
<evidence type="ECO:0000259" key="4">
    <source>
        <dbReference type="PROSITE" id="PS50949"/>
    </source>
</evidence>
<dbReference type="AlphaFoldDB" id="H5USV1"/>
<organism evidence="5 6">
    <name type="scientific">Mobilicoccus pelagius NBRC 104925</name>
    <dbReference type="NCBI Taxonomy" id="1089455"/>
    <lineage>
        <taxon>Bacteria</taxon>
        <taxon>Bacillati</taxon>
        <taxon>Actinomycetota</taxon>
        <taxon>Actinomycetes</taxon>
        <taxon>Micrococcales</taxon>
        <taxon>Dermatophilaceae</taxon>
        <taxon>Mobilicoccus</taxon>
    </lineage>
</organism>
<dbReference type="Proteomes" id="UP000004367">
    <property type="component" value="Unassembled WGS sequence"/>
</dbReference>
<comment type="caution">
    <text evidence="5">The sequence shown here is derived from an EMBL/GenBank/DDBJ whole genome shotgun (WGS) entry which is preliminary data.</text>
</comment>
<dbReference type="InterPro" id="IPR036388">
    <property type="entry name" value="WH-like_DNA-bd_sf"/>
</dbReference>
<protein>
    <submittedName>
        <fullName evidence="5">Putative GntR family transcriptional regulator</fullName>
    </submittedName>
</protein>
<dbReference type="InterPro" id="IPR050679">
    <property type="entry name" value="Bact_HTH_transcr_reg"/>
</dbReference>
<dbReference type="Gene3D" id="1.10.10.10">
    <property type="entry name" value="Winged helix-like DNA-binding domain superfamily/Winged helix DNA-binding domain"/>
    <property type="match status" value="1"/>
</dbReference>
<keyword evidence="2" id="KW-0238">DNA-binding</keyword>
<evidence type="ECO:0000256" key="2">
    <source>
        <dbReference type="ARBA" id="ARBA00023125"/>
    </source>
</evidence>
<dbReference type="RefSeq" id="WP_009482707.1">
    <property type="nucleotide sequence ID" value="NZ_BAFE01000061.1"/>
</dbReference>
<reference evidence="5 6" key="1">
    <citation type="submission" date="2012-02" db="EMBL/GenBank/DDBJ databases">
        <title>Whole genome shotgun sequence of Mobilicoccus pelagius NBRC 104925.</title>
        <authorList>
            <person name="Yoshida Y."/>
            <person name="Hosoyama A."/>
            <person name="Tsuchikane K."/>
            <person name="Katsumata H."/>
            <person name="Yamazaki S."/>
            <person name="Fujita N."/>
        </authorList>
    </citation>
    <scope>NUCLEOTIDE SEQUENCE [LARGE SCALE GENOMIC DNA]</scope>
    <source>
        <strain evidence="5 6">NBRC 104925</strain>
    </source>
</reference>
<name>H5USV1_9MICO</name>
<dbReference type="CDD" id="cd07377">
    <property type="entry name" value="WHTH_GntR"/>
    <property type="match status" value="1"/>
</dbReference>
<evidence type="ECO:0000256" key="3">
    <source>
        <dbReference type="ARBA" id="ARBA00023163"/>
    </source>
</evidence>
<dbReference type="Pfam" id="PF00392">
    <property type="entry name" value="GntR"/>
    <property type="match status" value="1"/>
</dbReference>
<keyword evidence="3" id="KW-0804">Transcription</keyword>
<keyword evidence="6" id="KW-1185">Reference proteome</keyword>
<dbReference type="SMART" id="SM00866">
    <property type="entry name" value="UTRA"/>
    <property type="match status" value="1"/>
</dbReference>
<dbReference type="Gene3D" id="3.40.1410.10">
    <property type="entry name" value="Chorismate lyase-like"/>
    <property type="match status" value="1"/>
</dbReference>
<dbReference type="InterPro" id="IPR028978">
    <property type="entry name" value="Chorismate_lyase_/UTRA_dom_sf"/>
</dbReference>
<dbReference type="SUPFAM" id="SSF64288">
    <property type="entry name" value="Chorismate lyase-like"/>
    <property type="match status" value="1"/>
</dbReference>
<dbReference type="eggNOG" id="COG2188">
    <property type="taxonomic scope" value="Bacteria"/>
</dbReference>
<dbReference type="SMART" id="SM00345">
    <property type="entry name" value="HTH_GNTR"/>
    <property type="match status" value="1"/>
</dbReference>
<dbReference type="GO" id="GO:0003677">
    <property type="term" value="F:DNA binding"/>
    <property type="evidence" value="ECO:0007669"/>
    <property type="project" value="UniProtKB-KW"/>
</dbReference>
<dbReference type="Pfam" id="PF07702">
    <property type="entry name" value="UTRA"/>
    <property type="match status" value="1"/>
</dbReference>
<dbReference type="STRING" id="1089455.MOPEL_083_00140"/>
<proteinExistence type="predicted"/>
<dbReference type="PANTHER" id="PTHR44846">
    <property type="entry name" value="MANNOSYL-D-GLYCERATE TRANSPORT/METABOLISM SYSTEM REPRESSOR MNGR-RELATED"/>
    <property type="match status" value="1"/>
</dbReference>
<dbReference type="PANTHER" id="PTHR44846:SF17">
    <property type="entry name" value="GNTR-FAMILY TRANSCRIPTIONAL REGULATOR"/>
    <property type="match status" value="1"/>
</dbReference>
<dbReference type="InterPro" id="IPR036390">
    <property type="entry name" value="WH_DNA-bd_sf"/>
</dbReference>
<evidence type="ECO:0000256" key="1">
    <source>
        <dbReference type="ARBA" id="ARBA00023015"/>
    </source>
</evidence>
<feature type="domain" description="HTH gntR-type" evidence="4">
    <location>
        <begin position="15"/>
        <end position="83"/>
    </location>
</feature>
<gene>
    <name evidence="5" type="ORF">MOPEL_083_00140</name>
</gene>
<sequence>MPVELPVVIDRTSPVPLYHQLAEQLTRMVEDGTLKPGDHFENELALAERLQLSRPTVRRAISELVSRGLLIRRRGIGTTVANQVVHRRDELTSLYEDLVRSGRTPSTEVLELRTDAVDERAAGALGLAPDTPLVYLERLRSAENGPLAILRNWLPPEYGDLTSERLAGGGLYAILRARGRHPVVAHQTIGARGATARERRHLGLAKGDPVLTMTRRAYDAAGVAVEFGDHCYRADQYAFDITVHER</sequence>
<dbReference type="InterPro" id="IPR011663">
    <property type="entry name" value="UTRA"/>
</dbReference>
<dbReference type="EMBL" id="BAFE01000061">
    <property type="protein sequence ID" value="GAB48809.1"/>
    <property type="molecule type" value="Genomic_DNA"/>
</dbReference>
<dbReference type="GO" id="GO:0003700">
    <property type="term" value="F:DNA-binding transcription factor activity"/>
    <property type="evidence" value="ECO:0007669"/>
    <property type="project" value="InterPro"/>
</dbReference>
<dbReference type="GO" id="GO:0045892">
    <property type="term" value="P:negative regulation of DNA-templated transcription"/>
    <property type="evidence" value="ECO:0007669"/>
    <property type="project" value="TreeGrafter"/>
</dbReference>
<dbReference type="PRINTS" id="PR00035">
    <property type="entry name" value="HTHGNTR"/>
</dbReference>
<evidence type="ECO:0000313" key="5">
    <source>
        <dbReference type="EMBL" id="GAB48809.1"/>
    </source>
</evidence>
<dbReference type="OrthoDB" id="3194402at2"/>
<dbReference type="InterPro" id="IPR000524">
    <property type="entry name" value="Tscrpt_reg_HTH_GntR"/>
</dbReference>
<dbReference type="PROSITE" id="PS50949">
    <property type="entry name" value="HTH_GNTR"/>
    <property type="match status" value="1"/>
</dbReference>
<evidence type="ECO:0000313" key="6">
    <source>
        <dbReference type="Proteomes" id="UP000004367"/>
    </source>
</evidence>